<evidence type="ECO:0000313" key="2">
    <source>
        <dbReference type="Proteomes" id="UP001187192"/>
    </source>
</evidence>
<dbReference type="EMBL" id="BTGU01000001">
    <property type="protein sequence ID" value="GMN26411.1"/>
    <property type="molecule type" value="Genomic_DNA"/>
</dbReference>
<proteinExistence type="predicted"/>
<organism evidence="1 2">
    <name type="scientific">Ficus carica</name>
    <name type="common">Common fig</name>
    <dbReference type="NCBI Taxonomy" id="3494"/>
    <lineage>
        <taxon>Eukaryota</taxon>
        <taxon>Viridiplantae</taxon>
        <taxon>Streptophyta</taxon>
        <taxon>Embryophyta</taxon>
        <taxon>Tracheophyta</taxon>
        <taxon>Spermatophyta</taxon>
        <taxon>Magnoliopsida</taxon>
        <taxon>eudicotyledons</taxon>
        <taxon>Gunneridae</taxon>
        <taxon>Pentapetalae</taxon>
        <taxon>rosids</taxon>
        <taxon>fabids</taxon>
        <taxon>Rosales</taxon>
        <taxon>Moraceae</taxon>
        <taxon>Ficeae</taxon>
        <taxon>Ficus</taxon>
    </lineage>
</organism>
<gene>
    <name evidence="1" type="ORF">TIFTF001_001297</name>
</gene>
<sequence length="78" mass="8819">MEVPKDDYVLQVLLRHQNDLVRERFSIVEVVAESYGVLQKVSSTGHLLWVRNGERNATLVMVVVMVPFFGCASVNEVT</sequence>
<name>A0AA88CQU9_FICCA</name>
<comment type="caution">
    <text evidence="1">The sequence shown here is derived from an EMBL/GenBank/DDBJ whole genome shotgun (WGS) entry which is preliminary data.</text>
</comment>
<evidence type="ECO:0000313" key="1">
    <source>
        <dbReference type="EMBL" id="GMN26411.1"/>
    </source>
</evidence>
<keyword evidence="2" id="KW-1185">Reference proteome</keyword>
<dbReference type="Proteomes" id="UP001187192">
    <property type="component" value="Unassembled WGS sequence"/>
</dbReference>
<protein>
    <submittedName>
        <fullName evidence="1">Uncharacterized protein</fullName>
    </submittedName>
</protein>
<reference evidence="1" key="1">
    <citation type="submission" date="2023-07" db="EMBL/GenBank/DDBJ databases">
        <title>draft genome sequence of fig (Ficus carica).</title>
        <authorList>
            <person name="Takahashi T."/>
            <person name="Nishimura K."/>
        </authorList>
    </citation>
    <scope>NUCLEOTIDE SEQUENCE</scope>
</reference>
<accession>A0AA88CQU9</accession>
<dbReference type="AlphaFoldDB" id="A0AA88CQU9"/>